<dbReference type="AlphaFoldDB" id="A0A8H7SWQ7"/>
<evidence type="ECO:0000256" key="6">
    <source>
        <dbReference type="ARBA" id="ARBA00023242"/>
    </source>
</evidence>
<dbReference type="PROSITE" id="PS50157">
    <property type="entry name" value="ZINC_FINGER_C2H2_2"/>
    <property type="match status" value="2"/>
</dbReference>
<dbReference type="SMART" id="SM00451">
    <property type="entry name" value="ZnF_U1"/>
    <property type="match status" value="5"/>
</dbReference>
<dbReference type="EMBL" id="JAEPRE010000026">
    <property type="protein sequence ID" value="KAG2235818.1"/>
    <property type="molecule type" value="Genomic_DNA"/>
</dbReference>
<evidence type="ECO:0000256" key="3">
    <source>
        <dbReference type="ARBA" id="ARBA00022737"/>
    </source>
</evidence>
<dbReference type="Pfam" id="PF12874">
    <property type="entry name" value="zf-met"/>
    <property type="match status" value="4"/>
</dbReference>
<evidence type="ECO:0000256" key="5">
    <source>
        <dbReference type="ARBA" id="ARBA00022833"/>
    </source>
</evidence>
<dbReference type="GO" id="GO:0005634">
    <property type="term" value="C:nucleus"/>
    <property type="evidence" value="ECO:0007669"/>
    <property type="project" value="UniProtKB-SubCell"/>
</dbReference>
<protein>
    <recommendedName>
        <fullName evidence="9">C2H2-type domain-containing protein</fullName>
    </recommendedName>
</protein>
<evidence type="ECO:0000313" key="10">
    <source>
        <dbReference type="EMBL" id="KAG2235818.1"/>
    </source>
</evidence>
<comment type="subcellular location">
    <subcellularLocation>
        <location evidence="1">Nucleus</location>
    </subcellularLocation>
</comment>
<dbReference type="Proteomes" id="UP000613177">
    <property type="component" value="Unassembled WGS sequence"/>
</dbReference>
<keyword evidence="6" id="KW-0539">Nucleus</keyword>
<feature type="region of interest" description="Disordered" evidence="8">
    <location>
        <begin position="369"/>
        <end position="389"/>
    </location>
</feature>
<proteinExistence type="predicted"/>
<dbReference type="GO" id="GO:0003676">
    <property type="term" value="F:nucleic acid binding"/>
    <property type="evidence" value="ECO:0007669"/>
    <property type="project" value="InterPro"/>
</dbReference>
<keyword evidence="3" id="KW-0677">Repeat</keyword>
<accession>A0A8H7SWQ7</accession>
<dbReference type="InterPro" id="IPR013087">
    <property type="entry name" value="Znf_C2H2_type"/>
</dbReference>
<dbReference type="InterPro" id="IPR050888">
    <property type="entry name" value="ZnF_C2H2-type_TF"/>
</dbReference>
<evidence type="ECO:0000256" key="8">
    <source>
        <dbReference type="SAM" id="MobiDB-lite"/>
    </source>
</evidence>
<evidence type="ECO:0000256" key="4">
    <source>
        <dbReference type="ARBA" id="ARBA00022771"/>
    </source>
</evidence>
<keyword evidence="4 7" id="KW-0863">Zinc-finger</keyword>
<dbReference type="GO" id="GO:0008270">
    <property type="term" value="F:zinc ion binding"/>
    <property type="evidence" value="ECO:0007669"/>
    <property type="project" value="UniProtKB-KW"/>
</dbReference>
<dbReference type="SMART" id="SM00355">
    <property type="entry name" value="ZnF_C2H2"/>
    <property type="match status" value="9"/>
</dbReference>
<gene>
    <name evidence="10" type="ORF">INT48_003930</name>
</gene>
<dbReference type="Gene3D" id="3.30.160.60">
    <property type="entry name" value="Classic Zinc Finger"/>
    <property type="match status" value="2"/>
</dbReference>
<comment type="caution">
    <text evidence="10">The sequence shown here is derived from an EMBL/GenBank/DDBJ whole genome shotgun (WGS) entry which is preliminary data.</text>
</comment>
<dbReference type="Pfam" id="PF12756">
    <property type="entry name" value="zf-C2H2_2"/>
    <property type="match status" value="1"/>
</dbReference>
<dbReference type="PANTHER" id="PTHR24406">
    <property type="entry name" value="TRANSCRIPTIONAL REPRESSOR CTCFL-RELATED"/>
    <property type="match status" value="1"/>
</dbReference>
<evidence type="ECO:0000256" key="1">
    <source>
        <dbReference type="ARBA" id="ARBA00004123"/>
    </source>
</evidence>
<feature type="domain" description="C2H2-type" evidence="9">
    <location>
        <begin position="254"/>
        <end position="282"/>
    </location>
</feature>
<dbReference type="InterPro" id="IPR041661">
    <property type="entry name" value="ZN622/Rei1/Reh1_Znf-C2H2"/>
</dbReference>
<feature type="domain" description="C2H2-type" evidence="9">
    <location>
        <begin position="115"/>
        <end position="146"/>
    </location>
</feature>
<name>A0A8H7SWQ7_9FUNG</name>
<dbReference type="InterPro" id="IPR003604">
    <property type="entry name" value="Matrin/U1-like-C_Znf_C2H2"/>
</dbReference>
<evidence type="ECO:0000259" key="9">
    <source>
        <dbReference type="PROSITE" id="PS50157"/>
    </source>
</evidence>
<dbReference type="PROSITE" id="PS00028">
    <property type="entry name" value="ZINC_FINGER_C2H2_1"/>
    <property type="match status" value="7"/>
</dbReference>
<evidence type="ECO:0000256" key="2">
    <source>
        <dbReference type="ARBA" id="ARBA00022723"/>
    </source>
</evidence>
<organism evidence="10 11">
    <name type="scientific">Thamnidium elegans</name>
    <dbReference type="NCBI Taxonomy" id="101142"/>
    <lineage>
        <taxon>Eukaryota</taxon>
        <taxon>Fungi</taxon>
        <taxon>Fungi incertae sedis</taxon>
        <taxon>Mucoromycota</taxon>
        <taxon>Mucoromycotina</taxon>
        <taxon>Mucoromycetes</taxon>
        <taxon>Mucorales</taxon>
        <taxon>Mucorineae</taxon>
        <taxon>Mucoraceae</taxon>
        <taxon>Thamnidium</taxon>
    </lineage>
</organism>
<reference evidence="10" key="1">
    <citation type="submission" date="2021-01" db="EMBL/GenBank/DDBJ databases">
        <title>Metabolic potential, ecology and presence of endohyphal bacteria is reflected in genomic diversity of Mucoromycotina.</title>
        <authorList>
            <person name="Muszewska A."/>
            <person name="Okrasinska A."/>
            <person name="Steczkiewicz K."/>
            <person name="Drgas O."/>
            <person name="Orlowska M."/>
            <person name="Perlinska-Lenart U."/>
            <person name="Aleksandrzak-Piekarczyk T."/>
            <person name="Szatraj K."/>
            <person name="Zielenkiewicz U."/>
            <person name="Pilsyk S."/>
            <person name="Malc E."/>
            <person name="Mieczkowski P."/>
            <person name="Kruszewska J.S."/>
            <person name="Biernat P."/>
            <person name="Pawlowska J."/>
        </authorList>
    </citation>
    <scope>NUCLEOTIDE SEQUENCE</scope>
    <source>
        <strain evidence="10">WA0000018081</strain>
    </source>
</reference>
<keyword evidence="11" id="KW-1185">Reference proteome</keyword>
<evidence type="ECO:0000256" key="7">
    <source>
        <dbReference type="PROSITE-ProRule" id="PRU00042"/>
    </source>
</evidence>
<keyword evidence="2" id="KW-0479">Metal-binding</keyword>
<sequence>MKQKTEKIVKNNVFTRDFKVDGPRTRSSIKQEIEYSKESMRCALYSPVKVEPSSLKIGKGTNSNSTETLQFLSEGMRKRHCSICNVTFSNRDIYFNHEIHFHNTKETPIFDSETLYCNICRKTYKSHSGYRRHMSSLNNIHTSTTRKLVPDPLKEPDPKDPNNHCLSCNFTFRDRGLYRHHLLIRHDIPRIAGSKELKNVKDSPPIIDMENLYCDVCNKIYDIKGIYISHLVRIHRMVLPDIYSEQENFDPENNYCKLCDIKYKSKSSFRAHLKNIHHTELPLRPPLSPSTNDKNNYCIVCDKKFYSKSHYLSHIARIHHTEDLDLFKGVDCAKPSKGDMYYNRYCSDCHKVFMTKMFSQIHSDRIHGIKPHEQPKKPKSLPSVGDPDVNDPNNHCSLCNTTYIHRRGYRTHLVQFHNLILPGSRADISDTAPVVDLLKNYCDVCDRRYASLRSYRLHMSKRHERPQTRAYIKQETEDSKEYSRRALYSPVKSVSSTLEISECENSDSTKTLRCKC</sequence>
<evidence type="ECO:0000313" key="11">
    <source>
        <dbReference type="Proteomes" id="UP000613177"/>
    </source>
</evidence>
<keyword evidence="5" id="KW-0862">Zinc</keyword>